<evidence type="ECO:0000259" key="4">
    <source>
        <dbReference type="PROSITE" id="PS50181"/>
    </source>
</evidence>
<organism evidence="5 6">
    <name type="scientific">Neoarthrinium moseri</name>
    <dbReference type="NCBI Taxonomy" id="1658444"/>
    <lineage>
        <taxon>Eukaryota</taxon>
        <taxon>Fungi</taxon>
        <taxon>Dikarya</taxon>
        <taxon>Ascomycota</taxon>
        <taxon>Pezizomycotina</taxon>
        <taxon>Sordariomycetes</taxon>
        <taxon>Xylariomycetidae</taxon>
        <taxon>Amphisphaeriales</taxon>
        <taxon>Apiosporaceae</taxon>
        <taxon>Neoarthrinium</taxon>
    </lineage>
</organism>
<dbReference type="InterPro" id="IPR036047">
    <property type="entry name" value="F-box-like_dom_sf"/>
</dbReference>
<evidence type="ECO:0000256" key="3">
    <source>
        <dbReference type="PROSITE-ProRule" id="PRU00023"/>
    </source>
</evidence>
<dbReference type="SMART" id="SM00256">
    <property type="entry name" value="FBOX"/>
    <property type="match status" value="1"/>
</dbReference>
<dbReference type="Gene3D" id="1.20.1280.50">
    <property type="match status" value="1"/>
</dbReference>
<evidence type="ECO:0000313" key="5">
    <source>
        <dbReference type="EMBL" id="KAI1879502.1"/>
    </source>
</evidence>
<dbReference type="PANTHER" id="PTHR24198:SF165">
    <property type="entry name" value="ANKYRIN REPEAT-CONTAINING PROTEIN-RELATED"/>
    <property type="match status" value="1"/>
</dbReference>
<gene>
    <name evidence="5" type="ORF">JX265_002456</name>
</gene>
<dbReference type="PROSITE" id="PS50297">
    <property type="entry name" value="ANK_REP_REGION"/>
    <property type="match status" value="1"/>
</dbReference>
<dbReference type="AlphaFoldDB" id="A0A9P9WUH5"/>
<feature type="repeat" description="ANK" evidence="3">
    <location>
        <begin position="115"/>
        <end position="147"/>
    </location>
</feature>
<proteinExistence type="predicted"/>
<accession>A0A9P9WUH5</accession>
<dbReference type="PANTHER" id="PTHR24198">
    <property type="entry name" value="ANKYRIN REPEAT AND PROTEIN KINASE DOMAIN-CONTAINING PROTEIN"/>
    <property type="match status" value="1"/>
</dbReference>
<evidence type="ECO:0000313" key="6">
    <source>
        <dbReference type="Proteomes" id="UP000829685"/>
    </source>
</evidence>
<dbReference type="SMART" id="SM00248">
    <property type="entry name" value="ANK"/>
    <property type="match status" value="4"/>
</dbReference>
<dbReference type="PROSITE" id="PS50088">
    <property type="entry name" value="ANK_REPEAT"/>
    <property type="match status" value="2"/>
</dbReference>
<name>A0A9P9WUH5_9PEZI</name>
<sequence>MASTQIAQPPLAAADRISRLPNELILGIFENLGDDQDLRSIILTSRKFHHLANDHLLKQNALGSGTILRWACAAGHLSLVKSLLDHGADINQTWPGDELPAGTKELPRVPNSANTKLTPLVTAIIAQQVKVVTVLISRGADPDAHSEYIWDEHPLNIAVLGNAMIDSEVMSFANRRAIIDLLLPKPRPEEGQSSPDRESPIYTSLIREDAPFDTFQHVVHRIQDLGISRLAFSNYDMNLFFEYQYHNELTDDIKQKLRLLSRCGVWGELLDSCIPPMSYHLCDEITDEDVELAKIFISGGAPINASLSLVLECLESWAAQEQAEGHPSGPLQFEDNGLATARFYQILELLLDEGASPNRKTRNIICEMRPLYAEFWLCRVGKEGNVTPLHIACDLKLLSQTRYLLQATSPDHIDVRDSKHRTPFHYLCGATRTPRQNEPEGKMVARKRICIAKLLVGHGACKTATDIWDKTPLYYAQHHVSKEFHDYLVRLK</sequence>
<evidence type="ECO:0000256" key="1">
    <source>
        <dbReference type="ARBA" id="ARBA00022737"/>
    </source>
</evidence>
<keyword evidence="6" id="KW-1185">Reference proteome</keyword>
<dbReference type="InterPro" id="IPR001810">
    <property type="entry name" value="F-box_dom"/>
</dbReference>
<keyword evidence="2 3" id="KW-0040">ANK repeat</keyword>
<dbReference type="InterPro" id="IPR002110">
    <property type="entry name" value="Ankyrin_rpt"/>
</dbReference>
<dbReference type="SUPFAM" id="SSF81383">
    <property type="entry name" value="F-box domain"/>
    <property type="match status" value="1"/>
</dbReference>
<comment type="caution">
    <text evidence="5">The sequence shown here is derived from an EMBL/GenBank/DDBJ whole genome shotgun (WGS) entry which is preliminary data.</text>
</comment>
<feature type="domain" description="F-box" evidence="4">
    <location>
        <begin position="14"/>
        <end position="61"/>
    </location>
</feature>
<keyword evidence="1" id="KW-0677">Repeat</keyword>
<protein>
    <recommendedName>
        <fullName evidence="4">F-box domain-containing protein</fullName>
    </recommendedName>
</protein>
<dbReference type="InterPro" id="IPR036770">
    <property type="entry name" value="Ankyrin_rpt-contain_sf"/>
</dbReference>
<dbReference type="Proteomes" id="UP000829685">
    <property type="component" value="Unassembled WGS sequence"/>
</dbReference>
<dbReference type="Gene3D" id="1.25.40.20">
    <property type="entry name" value="Ankyrin repeat-containing domain"/>
    <property type="match status" value="2"/>
</dbReference>
<dbReference type="EMBL" id="JAFIMR010000004">
    <property type="protein sequence ID" value="KAI1879502.1"/>
    <property type="molecule type" value="Genomic_DNA"/>
</dbReference>
<evidence type="ECO:0000256" key="2">
    <source>
        <dbReference type="ARBA" id="ARBA00023043"/>
    </source>
</evidence>
<dbReference type="SUPFAM" id="SSF48403">
    <property type="entry name" value="Ankyrin repeat"/>
    <property type="match status" value="1"/>
</dbReference>
<reference evidence="5" key="1">
    <citation type="submission" date="2021-03" db="EMBL/GenBank/DDBJ databases">
        <title>Revisited historic fungal species revealed as producer of novel bioactive compounds through whole genome sequencing and comparative genomics.</title>
        <authorList>
            <person name="Vignolle G.A."/>
            <person name="Hochenegger N."/>
            <person name="Mach R.L."/>
            <person name="Mach-Aigner A.R."/>
            <person name="Javad Rahimi M."/>
            <person name="Salim K.A."/>
            <person name="Chan C.M."/>
            <person name="Lim L.B.L."/>
            <person name="Cai F."/>
            <person name="Druzhinina I.S."/>
            <person name="U'Ren J.M."/>
            <person name="Derntl C."/>
        </authorList>
    </citation>
    <scope>NUCLEOTIDE SEQUENCE</scope>
    <source>
        <strain evidence="5">TUCIM 5799</strain>
    </source>
</reference>
<dbReference type="Pfam" id="PF12796">
    <property type="entry name" value="Ank_2"/>
    <property type="match status" value="1"/>
</dbReference>
<dbReference type="PROSITE" id="PS50181">
    <property type="entry name" value="FBOX"/>
    <property type="match status" value="1"/>
</dbReference>
<feature type="repeat" description="ANK" evidence="3">
    <location>
        <begin position="63"/>
        <end position="91"/>
    </location>
</feature>
<dbReference type="Pfam" id="PF12937">
    <property type="entry name" value="F-box-like"/>
    <property type="match status" value="1"/>
</dbReference>